<proteinExistence type="predicted"/>
<comment type="caution">
    <text evidence="2">The sequence shown here is derived from an EMBL/GenBank/DDBJ whole genome shotgun (WGS) entry which is preliminary data.</text>
</comment>
<evidence type="ECO:0000256" key="1">
    <source>
        <dbReference type="SAM" id="MobiDB-lite"/>
    </source>
</evidence>
<dbReference type="EMBL" id="JACMSC010000007">
    <property type="protein sequence ID" value="KAG6515012.1"/>
    <property type="molecule type" value="Genomic_DNA"/>
</dbReference>
<dbReference type="AlphaFoldDB" id="A0A8J5LH17"/>
<dbReference type="Proteomes" id="UP000734854">
    <property type="component" value="Unassembled WGS sequence"/>
</dbReference>
<sequence>MKSGCGCGGELEQRALGHREVTAVGGSGFDQWNSASSMWLRLHRRFAVRALHNTVELYCFMAKAWTGKQLVNHPAQLPGHEEALGAHMLPTFKQAVRITKVRIEQIKKKKKQAVVCINKKDVAGLVAGCWQANVFKRVEFLSFYSLLSPWFQSCKKQKIALKKPWKQHQPLIFAAAKFHGLPELRDLRSLFAKREWKCMESSVNSELELMKNIADEFDRPKEIVLPQHEEINDVVQKHTRDSFDPDNIEAHRSRKFDEKCELPQSMAEDHHELDCSVVEKEAIDRTRGKVEDQLNKNTSGRYVNPPYLVHPKTSDTTNKVGDSQIEKPMPRTVRRNSKEPIICTKDDAVSINKPAKAKATPH</sequence>
<accession>A0A8J5LH17</accession>
<feature type="region of interest" description="Disordered" evidence="1">
    <location>
        <begin position="296"/>
        <end position="340"/>
    </location>
</feature>
<reference evidence="2 3" key="1">
    <citation type="submission" date="2020-08" db="EMBL/GenBank/DDBJ databases">
        <title>Plant Genome Project.</title>
        <authorList>
            <person name="Zhang R.-G."/>
        </authorList>
    </citation>
    <scope>NUCLEOTIDE SEQUENCE [LARGE SCALE GENOMIC DNA]</scope>
    <source>
        <tissue evidence="2">Rhizome</tissue>
    </source>
</reference>
<evidence type="ECO:0000313" key="2">
    <source>
        <dbReference type="EMBL" id="KAG6515012.1"/>
    </source>
</evidence>
<gene>
    <name evidence="2" type="ORF">ZIOFF_025390</name>
</gene>
<protein>
    <submittedName>
        <fullName evidence="2">Uncharacterized protein</fullName>
    </submittedName>
</protein>
<name>A0A8J5LH17_ZINOF</name>
<keyword evidence="3" id="KW-1185">Reference proteome</keyword>
<evidence type="ECO:0000313" key="3">
    <source>
        <dbReference type="Proteomes" id="UP000734854"/>
    </source>
</evidence>
<organism evidence="2 3">
    <name type="scientific">Zingiber officinale</name>
    <name type="common">Ginger</name>
    <name type="synonym">Amomum zingiber</name>
    <dbReference type="NCBI Taxonomy" id="94328"/>
    <lineage>
        <taxon>Eukaryota</taxon>
        <taxon>Viridiplantae</taxon>
        <taxon>Streptophyta</taxon>
        <taxon>Embryophyta</taxon>
        <taxon>Tracheophyta</taxon>
        <taxon>Spermatophyta</taxon>
        <taxon>Magnoliopsida</taxon>
        <taxon>Liliopsida</taxon>
        <taxon>Zingiberales</taxon>
        <taxon>Zingiberaceae</taxon>
        <taxon>Zingiber</taxon>
    </lineage>
</organism>